<evidence type="ECO:0000256" key="11">
    <source>
        <dbReference type="HAMAP-Rule" id="MF_00228"/>
    </source>
</evidence>
<evidence type="ECO:0000256" key="10">
    <source>
        <dbReference type="ARBA" id="ARBA00022977"/>
    </source>
</evidence>
<comment type="cofactor">
    <cofactor evidence="2 11">
        <name>Mg(2+)</name>
        <dbReference type="ChEBI" id="CHEBI:18420"/>
    </cofactor>
</comment>
<comment type="pathway">
    <text evidence="3 11">Cofactor biosynthesis; thiamine diphosphate biosynthesis; 4-methyl-5-(2-phosphoethyl)-thiazole from 5-(2-hydroxyethyl)-4-methylthiazole: step 1/1.</text>
</comment>
<dbReference type="HAMAP" id="MF_00228">
    <property type="entry name" value="Thz_kinase"/>
    <property type="match status" value="1"/>
</dbReference>
<comment type="similarity">
    <text evidence="11">Belongs to the Thz kinase family.</text>
</comment>
<dbReference type="PRINTS" id="PR01099">
    <property type="entry name" value="HYETHTZKNASE"/>
</dbReference>
<feature type="binding site" evidence="11">
    <location>
        <position position="204"/>
    </location>
    <ligand>
        <name>substrate</name>
    </ligand>
</feature>
<evidence type="ECO:0000256" key="5">
    <source>
        <dbReference type="ARBA" id="ARBA00022723"/>
    </source>
</evidence>
<comment type="function">
    <text evidence="11">Catalyzes the phosphorylation of the hydroxyl group of 4-methyl-5-beta-hydroxyethylthiazole (THZ).</text>
</comment>
<accession>A0A162S0I1</accession>
<proteinExistence type="inferred from homology"/>
<evidence type="ECO:0000256" key="2">
    <source>
        <dbReference type="ARBA" id="ARBA00001946"/>
    </source>
</evidence>
<feature type="binding site" evidence="11">
    <location>
        <position position="177"/>
    </location>
    <ligand>
        <name>ATP</name>
        <dbReference type="ChEBI" id="CHEBI:30616"/>
    </ligand>
</feature>
<comment type="caution">
    <text evidence="12">The sequence shown here is derived from an EMBL/GenBank/DDBJ whole genome shotgun (WGS) entry which is preliminary data.</text>
</comment>
<dbReference type="NCBIfam" id="TIGR00694">
    <property type="entry name" value="thiM"/>
    <property type="match status" value="1"/>
</dbReference>
<dbReference type="GO" id="GO:0009229">
    <property type="term" value="P:thiamine diphosphate biosynthetic process"/>
    <property type="evidence" value="ECO:0007669"/>
    <property type="project" value="UniProtKB-UniRule"/>
</dbReference>
<keyword evidence="9 11" id="KW-0460">Magnesium</keyword>
<dbReference type="Pfam" id="PF02110">
    <property type="entry name" value="HK"/>
    <property type="match status" value="1"/>
</dbReference>
<keyword evidence="7 11" id="KW-0418">Kinase</keyword>
<keyword evidence="8 11" id="KW-0067">ATP-binding</keyword>
<keyword evidence="6 11" id="KW-0547">Nucleotide-binding</keyword>
<keyword evidence="4 11" id="KW-0808">Transferase</keyword>
<dbReference type="GO" id="GO:0009228">
    <property type="term" value="P:thiamine biosynthetic process"/>
    <property type="evidence" value="ECO:0007669"/>
    <property type="project" value="UniProtKB-KW"/>
</dbReference>
<name>A0A162S0I1_9CLOT</name>
<evidence type="ECO:0000256" key="8">
    <source>
        <dbReference type="ARBA" id="ARBA00022840"/>
    </source>
</evidence>
<protein>
    <recommendedName>
        <fullName evidence="11">Hydroxyethylthiazole kinase</fullName>
        <ecNumber evidence="11">2.7.1.50</ecNumber>
    </recommendedName>
    <alternativeName>
        <fullName evidence="11">4-methyl-5-beta-hydroxyethylthiazole kinase</fullName>
        <shortName evidence="11">TH kinase</shortName>
        <shortName evidence="11">Thz kinase</shortName>
    </alternativeName>
</protein>
<dbReference type="Gene3D" id="3.40.1190.20">
    <property type="match status" value="1"/>
</dbReference>
<dbReference type="PATRIC" id="fig|1121326.3.peg.4460"/>
<sequence length="276" mass="29795">MEENIYNNTYSLLKLIREKKPLVHHITNYVTINDCANIVLAIGASPIMADAVEEVEEIVSLASALVINMGTLSKEHVEAMLVAGKKANELGIPVILDPVGVGATAFRKKGAEKIIKEVKLAVIRGNMSEIKSISGISVKSKGIDASERDIIQNDNLEYGKDISEELALKLNCVIAITGVVDIISGEGKTVFIDKGHKMLSTVTGTGCMCTSLIGAYCAVSRSYFEAAIAGILTMDLAGEKAYKNLKTIDEGSGSFKMKLMDSIFNFNHLLKNIILR</sequence>
<dbReference type="OrthoDB" id="9778146at2"/>
<dbReference type="EC" id="2.7.1.50" evidence="11"/>
<evidence type="ECO:0000256" key="4">
    <source>
        <dbReference type="ARBA" id="ARBA00022679"/>
    </source>
</evidence>
<dbReference type="STRING" id="1121326.CLMAG_43950"/>
<organism evidence="12 13">
    <name type="scientific">Clostridium magnum DSM 2767</name>
    <dbReference type="NCBI Taxonomy" id="1121326"/>
    <lineage>
        <taxon>Bacteria</taxon>
        <taxon>Bacillati</taxon>
        <taxon>Bacillota</taxon>
        <taxon>Clostridia</taxon>
        <taxon>Eubacteriales</taxon>
        <taxon>Clostridiaceae</taxon>
        <taxon>Clostridium</taxon>
    </lineage>
</organism>
<reference evidence="12 13" key="1">
    <citation type="submission" date="2016-04" db="EMBL/GenBank/DDBJ databases">
        <title>Genome sequence of Clostridium magnum DSM 2767.</title>
        <authorList>
            <person name="Poehlein A."/>
            <person name="Uhlig R."/>
            <person name="Fischer R."/>
            <person name="Bahl H."/>
            <person name="Daniel R."/>
        </authorList>
    </citation>
    <scope>NUCLEOTIDE SEQUENCE [LARGE SCALE GENOMIC DNA]</scope>
    <source>
        <strain evidence="12 13">DSM 2767</strain>
    </source>
</reference>
<evidence type="ECO:0000256" key="7">
    <source>
        <dbReference type="ARBA" id="ARBA00022777"/>
    </source>
</evidence>
<dbReference type="RefSeq" id="WP_066626970.1">
    <property type="nucleotide sequence ID" value="NZ_FQXL01000011.1"/>
</dbReference>
<dbReference type="GO" id="GO:0000287">
    <property type="term" value="F:magnesium ion binding"/>
    <property type="evidence" value="ECO:0007669"/>
    <property type="project" value="UniProtKB-UniRule"/>
</dbReference>
<dbReference type="Proteomes" id="UP000076603">
    <property type="component" value="Unassembled WGS sequence"/>
</dbReference>
<feature type="binding site" evidence="11">
    <location>
        <position position="48"/>
    </location>
    <ligand>
        <name>substrate</name>
    </ligand>
</feature>
<gene>
    <name evidence="12" type="primary">thiM_2</name>
    <name evidence="11" type="synonym">thiM</name>
    <name evidence="12" type="ORF">CLMAG_43950</name>
</gene>
<dbReference type="EMBL" id="LWAE01000005">
    <property type="protein sequence ID" value="KZL90623.1"/>
    <property type="molecule type" value="Genomic_DNA"/>
</dbReference>
<dbReference type="InterPro" id="IPR000417">
    <property type="entry name" value="Hyethyz_kinase"/>
</dbReference>
<dbReference type="GO" id="GO:0004417">
    <property type="term" value="F:hydroxyethylthiazole kinase activity"/>
    <property type="evidence" value="ECO:0007669"/>
    <property type="project" value="UniProtKB-UniRule"/>
</dbReference>
<dbReference type="UniPathway" id="UPA00060">
    <property type="reaction ID" value="UER00139"/>
</dbReference>
<dbReference type="InterPro" id="IPR029056">
    <property type="entry name" value="Ribokinase-like"/>
</dbReference>
<evidence type="ECO:0000313" key="12">
    <source>
        <dbReference type="EMBL" id="KZL90623.1"/>
    </source>
</evidence>
<evidence type="ECO:0000256" key="1">
    <source>
        <dbReference type="ARBA" id="ARBA00001771"/>
    </source>
</evidence>
<dbReference type="SUPFAM" id="SSF53613">
    <property type="entry name" value="Ribokinase-like"/>
    <property type="match status" value="1"/>
</dbReference>
<keyword evidence="10 11" id="KW-0784">Thiamine biosynthesis</keyword>
<keyword evidence="13" id="KW-1185">Reference proteome</keyword>
<dbReference type="AlphaFoldDB" id="A0A162S0I1"/>
<evidence type="ECO:0000256" key="9">
    <source>
        <dbReference type="ARBA" id="ARBA00022842"/>
    </source>
</evidence>
<dbReference type="PIRSF" id="PIRSF000513">
    <property type="entry name" value="Thz_kinase"/>
    <property type="match status" value="1"/>
</dbReference>
<evidence type="ECO:0000256" key="6">
    <source>
        <dbReference type="ARBA" id="ARBA00022741"/>
    </source>
</evidence>
<evidence type="ECO:0000256" key="3">
    <source>
        <dbReference type="ARBA" id="ARBA00004868"/>
    </source>
</evidence>
<dbReference type="CDD" id="cd01170">
    <property type="entry name" value="THZ_kinase"/>
    <property type="match status" value="1"/>
</dbReference>
<keyword evidence="5 11" id="KW-0479">Metal-binding</keyword>
<dbReference type="NCBIfam" id="NF006830">
    <property type="entry name" value="PRK09355.1"/>
    <property type="match status" value="1"/>
</dbReference>
<evidence type="ECO:0000313" key="13">
    <source>
        <dbReference type="Proteomes" id="UP000076603"/>
    </source>
</evidence>
<feature type="binding site" evidence="11">
    <location>
        <position position="124"/>
    </location>
    <ligand>
        <name>ATP</name>
        <dbReference type="ChEBI" id="CHEBI:30616"/>
    </ligand>
</feature>
<comment type="catalytic activity">
    <reaction evidence="1 11">
        <text>5-(2-hydroxyethyl)-4-methylthiazole + ATP = 4-methyl-5-(2-phosphooxyethyl)-thiazole + ADP + H(+)</text>
        <dbReference type="Rhea" id="RHEA:24212"/>
        <dbReference type="ChEBI" id="CHEBI:15378"/>
        <dbReference type="ChEBI" id="CHEBI:17957"/>
        <dbReference type="ChEBI" id="CHEBI:30616"/>
        <dbReference type="ChEBI" id="CHEBI:58296"/>
        <dbReference type="ChEBI" id="CHEBI:456216"/>
        <dbReference type="EC" id="2.7.1.50"/>
    </reaction>
</comment>
<dbReference type="GO" id="GO:0005524">
    <property type="term" value="F:ATP binding"/>
    <property type="evidence" value="ECO:0007669"/>
    <property type="project" value="UniProtKB-UniRule"/>
</dbReference>